<reference evidence="1 2" key="1">
    <citation type="journal article" date="2023" name="Science">
        <title>Complex scaffold remodeling in plant triterpene biosynthesis.</title>
        <authorList>
            <person name="De La Pena R."/>
            <person name="Hodgson H."/>
            <person name="Liu J.C."/>
            <person name="Stephenson M.J."/>
            <person name="Martin A.C."/>
            <person name="Owen C."/>
            <person name="Harkess A."/>
            <person name="Leebens-Mack J."/>
            <person name="Jimenez L.E."/>
            <person name="Osbourn A."/>
            <person name="Sattely E.S."/>
        </authorList>
    </citation>
    <scope>NUCLEOTIDE SEQUENCE [LARGE SCALE GENOMIC DNA]</scope>
    <source>
        <strain evidence="2">cv. JPN11</strain>
        <tissue evidence="1">Leaf</tissue>
    </source>
</reference>
<sequence length="634" mass="73080">MGEEKRHQMMQNLFGDQSEEEEEEIDSEHESNPQPNYASDEAEGGLEAEGEGEGEVEGHGEAEVESEGEMRDVEPDPGESEAERDQSSQEVDIVDQREESEAKYTDSDEKEEYDPTAATSMRREVIESGSERSEENHYPDNEDEEVDQARSPSRSPVEEEKDQAHIAHSAAEIRDVFGDSDDEDVGAVQNDIDQDSNRSPVEEEGSYGKSLRPEDIVPDEDMHYESEEEHVEPKHKEKPVGPPLELEIPLRPPPADPTKMNMIKVSNIMGIDPKPFDPKTYVEEDTFVTDESGSKKRIRLENNIVRWRTVKNKDGTTSYESNARFVRWSDGSLQLLIGNEVLDISVQDAQHDQAHLFLRHGKGILQSQGRILKKMRFIPSSLSSNSHRLLTALVDSRHKKVYKVKNCVTDIDPEREKEEKERAESQNIRANVLLNRKREKINRKYSQTVDRRRPLTTGYLEDALEEDDETDYHDSRRSRRRFEEELEAEARAEKRIINAKKSQGHRDILRKSSSLPAAKSSRRPVDFSDSEREESEYETDGEEDERSPPRKRVEEPEQDYEEEEEDEEEEHEEEPDINRASEEEEEEEAEEPKQKMKDSGSSLKRRGIESDEDSPPRKMPTHRRMAVVYDSDEE</sequence>
<accession>A0ACC1XNW3</accession>
<comment type="caution">
    <text evidence="1">The sequence shown here is derived from an EMBL/GenBank/DDBJ whole genome shotgun (WGS) entry which is preliminary data.</text>
</comment>
<gene>
    <name evidence="1" type="ORF">OWV82_015297</name>
</gene>
<keyword evidence="2" id="KW-1185">Reference proteome</keyword>
<evidence type="ECO:0000313" key="2">
    <source>
        <dbReference type="Proteomes" id="UP001164539"/>
    </source>
</evidence>
<protein>
    <submittedName>
        <fullName evidence="1">Leo1-like protein</fullName>
    </submittedName>
</protein>
<dbReference type="Proteomes" id="UP001164539">
    <property type="component" value="Chromosome 8"/>
</dbReference>
<organism evidence="1 2">
    <name type="scientific">Melia azedarach</name>
    <name type="common">Chinaberry tree</name>
    <dbReference type="NCBI Taxonomy" id="155640"/>
    <lineage>
        <taxon>Eukaryota</taxon>
        <taxon>Viridiplantae</taxon>
        <taxon>Streptophyta</taxon>
        <taxon>Embryophyta</taxon>
        <taxon>Tracheophyta</taxon>
        <taxon>Spermatophyta</taxon>
        <taxon>Magnoliopsida</taxon>
        <taxon>eudicotyledons</taxon>
        <taxon>Gunneridae</taxon>
        <taxon>Pentapetalae</taxon>
        <taxon>rosids</taxon>
        <taxon>malvids</taxon>
        <taxon>Sapindales</taxon>
        <taxon>Meliaceae</taxon>
        <taxon>Melia</taxon>
    </lineage>
</organism>
<name>A0ACC1XNW3_MELAZ</name>
<proteinExistence type="predicted"/>
<dbReference type="EMBL" id="CM051401">
    <property type="protein sequence ID" value="KAJ4713169.1"/>
    <property type="molecule type" value="Genomic_DNA"/>
</dbReference>
<evidence type="ECO:0000313" key="1">
    <source>
        <dbReference type="EMBL" id="KAJ4713169.1"/>
    </source>
</evidence>